<proteinExistence type="predicted"/>
<organism evidence="2 3">
    <name type="scientific">Micractinium conductrix</name>
    <dbReference type="NCBI Taxonomy" id="554055"/>
    <lineage>
        <taxon>Eukaryota</taxon>
        <taxon>Viridiplantae</taxon>
        <taxon>Chlorophyta</taxon>
        <taxon>core chlorophytes</taxon>
        <taxon>Trebouxiophyceae</taxon>
        <taxon>Chlorellales</taxon>
        <taxon>Chlorellaceae</taxon>
        <taxon>Chlorella clade</taxon>
        <taxon>Micractinium</taxon>
    </lineage>
</organism>
<evidence type="ECO:0000313" key="3">
    <source>
        <dbReference type="Proteomes" id="UP000239649"/>
    </source>
</evidence>
<name>A0A2P6V776_9CHLO</name>
<gene>
    <name evidence="2" type="ORF">C2E20_6580</name>
</gene>
<evidence type="ECO:0000256" key="1">
    <source>
        <dbReference type="SAM" id="MobiDB-lite"/>
    </source>
</evidence>
<comment type="caution">
    <text evidence="2">The sequence shown here is derived from an EMBL/GenBank/DDBJ whole genome shotgun (WGS) entry which is preliminary data.</text>
</comment>
<dbReference type="AlphaFoldDB" id="A0A2P6V776"/>
<evidence type="ECO:0000313" key="2">
    <source>
        <dbReference type="EMBL" id="PSC69944.1"/>
    </source>
</evidence>
<accession>A0A2P6V776</accession>
<sequence length="241" mass="24922">MQQVQPGSPQLHVVAPPSAANPAGAPQAVPLLEAGLINVMLCEHRRSLTLLDHFTLAAAQGNAHTVEILAGALAIDIRLHSAGVLGVLCPLLERRYASALGGPAQAAALRAQLQAVERGVLEMLTLRRERDWVALAGRVNLVHKDYAAHIHELEVGVLPRLAADVTQEELVSTGLLLQQQQITASLVPEIGDDAFAAAGRVGPEGASVLGGPLIAGSWQPHRHHPGAGAGGRAGSGQGDAA</sequence>
<dbReference type="Proteomes" id="UP000239649">
    <property type="component" value="Unassembled WGS sequence"/>
</dbReference>
<dbReference type="EMBL" id="LHPF02000023">
    <property type="protein sequence ID" value="PSC69944.1"/>
    <property type="molecule type" value="Genomic_DNA"/>
</dbReference>
<feature type="region of interest" description="Disordered" evidence="1">
    <location>
        <begin position="217"/>
        <end position="241"/>
    </location>
</feature>
<feature type="compositionally biased region" description="Gly residues" evidence="1">
    <location>
        <begin position="227"/>
        <end position="241"/>
    </location>
</feature>
<dbReference type="OrthoDB" id="10375274at2759"/>
<reference evidence="2 3" key="1">
    <citation type="journal article" date="2018" name="Plant J.">
        <title>Genome sequences of Chlorella sorokiniana UTEX 1602 and Micractinium conductrix SAG 241.80: implications to maltose excretion by a green alga.</title>
        <authorList>
            <person name="Arriola M.B."/>
            <person name="Velmurugan N."/>
            <person name="Zhang Y."/>
            <person name="Plunkett M.H."/>
            <person name="Hondzo H."/>
            <person name="Barney B.M."/>
        </authorList>
    </citation>
    <scope>NUCLEOTIDE SEQUENCE [LARGE SCALE GENOMIC DNA]</scope>
    <source>
        <strain evidence="2 3">SAG 241.80</strain>
    </source>
</reference>
<protein>
    <submittedName>
        <fullName evidence="2">Uncharacterized protein</fullName>
    </submittedName>
</protein>
<keyword evidence="3" id="KW-1185">Reference proteome</keyword>